<reference evidence="1 2" key="1">
    <citation type="submission" date="2021-06" db="EMBL/GenBank/DDBJ databases">
        <title>Caerostris extrusa draft genome.</title>
        <authorList>
            <person name="Kono N."/>
            <person name="Arakawa K."/>
        </authorList>
    </citation>
    <scope>NUCLEOTIDE SEQUENCE [LARGE SCALE GENOMIC DNA]</scope>
</reference>
<accession>A0AAV4MTW7</accession>
<dbReference type="Proteomes" id="UP001054945">
    <property type="component" value="Unassembled WGS sequence"/>
</dbReference>
<sequence>MDTNPTPLQPQDIHSIHDLTFSLTPICNQGLLLYPPPPLRFSHFYGRKKVKIIQGRHNRAHWKSLDRNNEASYRFAGVTLLVIFSSSSSCGSFCWKFSGFFPRRAGILVRLTLYDPNYFAVILLAEEGFRCRTMPFLFMSERERDKKEEENNIV</sequence>
<evidence type="ECO:0000313" key="1">
    <source>
        <dbReference type="EMBL" id="GIX74831.1"/>
    </source>
</evidence>
<evidence type="ECO:0000313" key="2">
    <source>
        <dbReference type="Proteomes" id="UP001054945"/>
    </source>
</evidence>
<name>A0AAV4MTW7_CAEEX</name>
<organism evidence="1 2">
    <name type="scientific">Caerostris extrusa</name>
    <name type="common">Bark spider</name>
    <name type="synonym">Caerostris bankana</name>
    <dbReference type="NCBI Taxonomy" id="172846"/>
    <lineage>
        <taxon>Eukaryota</taxon>
        <taxon>Metazoa</taxon>
        <taxon>Ecdysozoa</taxon>
        <taxon>Arthropoda</taxon>
        <taxon>Chelicerata</taxon>
        <taxon>Arachnida</taxon>
        <taxon>Araneae</taxon>
        <taxon>Araneomorphae</taxon>
        <taxon>Entelegynae</taxon>
        <taxon>Araneoidea</taxon>
        <taxon>Araneidae</taxon>
        <taxon>Caerostris</taxon>
    </lineage>
</organism>
<protein>
    <submittedName>
        <fullName evidence="1">Uncharacterized protein</fullName>
    </submittedName>
</protein>
<gene>
    <name evidence="1" type="ORF">CEXT_570851</name>
</gene>
<proteinExistence type="predicted"/>
<keyword evidence="2" id="KW-1185">Reference proteome</keyword>
<dbReference type="AlphaFoldDB" id="A0AAV4MTW7"/>
<comment type="caution">
    <text evidence="1">The sequence shown here is derived from an EMBL/GenBank/DDBJ whole genome shotgun (WGS) entry which is preliminary data.</text>
</comment>
<dbReference type="EMBL" id="BPLR01020101">
    <property type="protein sequence ID" value="GIX74831.1"/>
    <property type="molecule type" value="Genomic_DNA"/>
</dbReference>